<proteinExistence type="predicted"/>
<dbReference type="RefSeq" id="WP_281482755.1">
    <property type="nucleotide sequence ID" value="NZ_CP124543.1"/>
</dbReference>
<dbReference type="EMBL" id="CP124543">
    <property type="protein sequence ID" value="WGV25455.1"/>
    <property type="molecule type" value="Genomic_DNA"/>
</dbReference>
<evidence type="ECO:0000313" key="1">
    <source>
        <dbReference type="EMBL" id="WGV25455.1"/>
    </source>
</evidence>
<evidence type="ECO:0000313" key="2">
    <source>
        <dbReference type="Proteomes" id="UP001223520"/>
    </source>
</evidence>
<keyword evidence="2" id="KW-1185">Reference proteome</keyword>
<protein>
    <submittedName>
        <fullName evidence="1">Uncharacterized protein</fullName>
    </submittedName>
</protein>
<accession>A0AAJ6P976</accession>
<gene>
    <name evidence="1" type="ORF">QI031_27590</name>
</gene>
<organism evidence="1 2">
    <name type="scientific">Halotia branconii CENA392</name>
    <dbReference type="NCBI Taxonomy" id="1539056"/>
    <lineage>
        <taxon>Bacteria</taxon>
        <taxon>Bacillati</taxon>
        <taxon>Cyanobacteriota</taxon>
        <taxon>Cyanophyceae</taxon>
        <taxon>Nostocales</taxon>
        <taxon>Nodulariaceae</taxon>
        <taxon>Halotia</taxon>
    </lineage>
</organism>
<dbReference type="AlphaFoldDB" id="A0AAJ6P976"/>
<reference evidence="1 2" key="1">
    <citation type="journal article" date="2023" name="Limnol Oceanogr Lett">
        <title>Environmental adaptations by the intertidal Antarctic cyanobacterium Halotia branconii CENA392 as revealed using long-read genome sequencing.</title>
        <authorList>
            <person name="Dextro R.B."/>
            <person name="Delbaje E."/>
            <person name="Freitas P.N.N."/>
            <person name="Geraldes V."/>
            <person name="Pinto E."/>
            <person name="Long P.F."/>
            <person name="Fiore M.F."/>
        </authorList>
    </citation>
    <scope>NUCLEOTIDE SEQUENCE [LARGE SCALE GENOMIC DNA]</scope>
    <source>
        <strain evidence="1 2">CENA392</strain>
    </source>
</reference>
<sequence>MDVTQALSAIKQYVMLLFLIQKYPHIRMVPSQEIDAVLHAHTANIHQFEEDCQNLFSACLQHIPDFGIKEEAERLEWQLVFAQTQELFELNFGQGAMGNSPAACCEILLNYT</sequence>
<name>A0AAJ6P976_9CYAN</name>
<dbReference type="Proteomes" id="UP001223520">
    <property type="component" value="Chromosome"/>
</dbReference>
<dbReference type="KEGG" id="hbq:QI031_27590"/>